<keyword evidence="8" id="KW-1185">Reference proteome</keyword>
<evidence type="ECO:0000313" key="8">
    <source>
        <dbReference type="Proteomes" id="UP000265520"/>
    </source>
</evidence>
<dbReference type="InterPro" id="IPR031330">
    <property type="entry name" value="Gly_Hdrlase_35_cat"/>
</dbReference>
<evidence type="ECO:0000259" key="6">
    <source>
        <dbReference type="Pfam" id="PF01301"/>
    </source>
</evidence>
<dbReference type="SUPFAM" id="SSF51445">
    <property type="entry name" value="(Trans)glycosidases"/>
    <property type="match status" value="1"/>
</dbReference>
<dbReference type="PRINTS" id="PR00742">
    <property type="entry name" value="GLHYDRLASE35"/>
</dbReference>
<dbReference type="InterPro" id="IPR001944">
    <property type="entry name" value="Glycoside_Hdrlase_35"/>
</dbReference>
<dbReference type="EC" id="3.2.1.23" evidence="3"/>
<gene>
    <name evidence="7" type="ORF">A2U01_0020333</name>
</gene>
<evidence type="ECO:0000256" key="3">
    <source>
        <dbReference type="ARBA" id="ARBA00012756"/>
    </source>
</evidence>
<evidence type="ECO:0000256" key="4">
    <source>
        <dbReference type="ARBA" id="ARBA00022801"/>
    </source>
</evidence>
<accession>A0A392NIQ6</accession>
<comment type="catalytic activity">
    <reaction evidence="1">
        <text>Hydrolysis of terminal non-reducing beta-D-galactose residues in beta-D-galactosides.</text>
        <dbReference type="EC" id="3.2.1.23"/>
    </reaction>
</comment>
<comment type="similarity">
    <text evidence="2">Belongs to the glycosyl hydrolase 35 family.</text>
</comment>
<evidence type="ECO:0000256" key="1">
    <source>
        <dbReference type="ARBA" id="ARBA00001412"/>
    </source>
</evidence>
<dbReference type="PROSITE" id="PS01182">
    <property type="entry name" value="GLYCOSYL_HYDROL_F35"/>
    <property type="match status" value="1"/>
</dbReference>
<sequence>FIKTIQKAGLYAHLRIGPYVCAEWNFGGFPVWLKYVPGISFRTDNEPFKKEMQRFTEKIVGMMKSEHLFESQGGPIILSQIENEFGPQSKLQGAAGQNYVNWAAKMAVEMGTGVPWVMCKEDDAPDPVVSIVISVFILNVV</sequence>
<keyword evidence="4" id="KW-0378">Hydrolase</keyword>
<name>A0A392NIQ6_9FABA</name>
<dbReference type="Pfam" id="PF01301">
    <property type="entry name" value="Glyco_hydro_35"/>
    <property type="match status" value="1"/>
</dbReference>
<dbReference type="Proteomes" id="UP000265520">
    <property type="component" value="Unassembled WGS sequence"/>
</dbReference>
<dbReference type="GO" id="GO:0004565">
    <property type="term" value="F:beta-galactosidase activity"/>
    <property type="evidence" value="ECO:0007669"/>
    <property type="project" value="UniProtKB-EC"/>
</dbReference>
<dbReference type="GO" id="GO:0005975">
    <property type="term" value="P:carbohydrate metabolic process"/>
    <property type="evidence" value="ECO:0007669"/>
    <property type="project" value="InterPro"/>
</dbReference>
<comment type="caution">
    <text evidence="7">The sequence shown here is derived from an EMBL/GenBank/DDBJ whole genome shotgun (WGS) entry which is preliminary data.</text>
</comment>
<dbReference type="AlphaFoldDB" id="A0A392NIQ6"/>
<keyword evidence="5" id="KW-0326">Glycosidase</keyword>
<organism evidence="7 8">
    <name type="scientific">Trifolium medium</name>
    <dbReference type="NCBI Taxonomy" id="97028"/>
    <lineage>
        <taxon>Eukaryota</taxon>
        <taxon>Viridiplantae</taxon>
        <taxon>Streptophyta</taxon>
        <taxon>Embryophyta</taxon>
        <taxon>Tracheophyta</taxon>
        <taxon>Spermatophyta</taxon>
        <taxon>Magnoliopsida</taxon>
        <taxon>eudicotyledons</taxon>
        <taxon>Gunneridae</taxon>
        <taxon>Pentapetalae</taxon>
        <taxon>rosids</taxon>
        <taxon>fabids</taxon>
        <taxon>Fabales</taxon>
        <taxon>Fabaceae</taxon>
        <taxon>Papilionoideae</taxon>
        <taxon>50 kb inversion clade</taxon>
        <taxon>NPAAA clade</taxon>
        <taxon>Hologalegina</taxon>
        <taxon>IRL clade</taxon>
        <taxon>Trifolieae</taxon>
        <taxon>Trifolium</taxon>
    </lineage>
</organism>
<dbReference type="PANTHER" id="PTHR23421">
    <property type="entry name" value="BETA-GALACTOSIDASE RELATED"/>
    <property type="match status" value="1"/>
</dbReference>
<evidence type="ECO:0000313" key="7">
    <source>
        <dbReference type="EMBL" id="MCH99321.1"/>
    </source>
</evidence>
<reference evidence="7 8" key="1">
    <citation type="journal article" date="2018" name="Front. Plant Sci.">
        <title>Red Clover (Trifolium pratense) and Zigzag Clover (T. medium) - A Picture of Genomic Similarities and Differences.</title>
        <authorList>
            <person name="Dluhosova J."/>
            <person name="Istvanek J."/>
            <person name="Nedelnik J."/>
            <person name="Repkova J."/>
        </authorList>
    </citation>
    <scope>NUCLEOTIDE SEQUENCE [LARGE SCALE GENOMIC DNA]</scope>
    <source>
        <strain evidence="8">cv. 10/8</strain>
        <tissue evidence="7">Leaf</tissue>
    </source>
</reference>
<dbReference type="EMBL" id="LXQA010039994">
    <property type="protein sequence ID" value="MCH99321.1"/>
    <property type="molecule type" value="Genomic_DNA"/>
</dbReference>
<evidence type="ECO:0000256" key="2">
    <source>
        <dbReference type="ARBA" id="ARBA00009809"/>
    </source>
</evidence>
<protein>
    <recommendedName>
        <fullName evidence="3">beta-galactosidase</fullName>
        <ecNumber evidence="3">3.2.1.23</ecNumber>
    </recommendedName>
</protein>
<dbReference type="InterPro" id="IPR019801">
    <property type="entry name" value="Glyco_hydro_35_CS"/>
</dbReference>
<dbReference type="Gene3D" id="3.20.20.80">
    <property type="entry name" value="Glycosidases"/>
    <property type="match status" value="1"/>
</dbReference>
<feature type="non-terminal residue" evidence="7">
    <location>
        <position position="1"/>
    </location>
</feature>
<dbReference type="InterPro" id="IPR017853">
    <property type="entry name" value="GH"/>
</dbReference>
<feature type="domain" description="Glycoside hydrolase 35 catalytic" evidence="6">
    <location>
        <begin position="1"/>
        <end position="132"/>
    </location>
</feature>
<proteinExistence type="inferred from homology"/>
<evidence type="ECO:0000256" key="5">
    <source>
        <dbReference type="ARBA" id="ARBA00023295"/>
    </source>
</evidence>